<dbReference type="Pfam" id="PF20122">
    <property type="entry name" value="DUF6512"/>
    <property type="match status" value="1"/>
</dbReference>
<feature type="transmembrane region" description="Helical" evidence="1">
    <location>
        <begin position="28"/>
        <end position="45"/>
    </location>
</feature>
<keyword evidence="3" id="KW-1185">Reference proteome</keyword>
<gene>
    <name evidence="2" type="ORF">OW255_13120</name>
</gene>
<name>A0ABY7AJQ5_9FIRM</name>
<keyword evidence="1" id="KW-1133">Transmembrane helix</keyword>
<keyword evidence="1" id="KW-0812">Transmembrane</keyword>
<dbReference type="Proteomes" id="UP001163115">
    <property type="component" value="Chromosome"/>
</dbReference>
<evidence type="ECO:0000313" key="3">
    <source>
        <dbReference type="Proteomes" id="UP001163115"/>
    </source>
</evidence>
<evidence type="ECO:0000256" key="1">
    <source>
        <dbReference type="SAM" id="Phobius"/>
    </source>
</evidence>
<sequence>MGTLFHFAYEWSGENPVVGLISPVNESVWEHMKLIFFPMVIFGLLKKDKETNTCQTSAYYAGMLTGTFLIPVVFYIYTAILGKSSLIFDILLFYVSVFIAFAISLYFSKNCLLQKYNKWLFAAVLLLMALFFVFTYAPPSLPIFMTS</sequence>
<dbReference type="RefSeq" id="WP_268116608.1">
    <property type="nucleotide sequence ID" value="NZ_CP113524.1"/>
</dbReference>
<keyword evidence="1" id="KW-0472">Membrane</keyword>
<proteinExistence type="predicted"/>
<feature type="transmembrane region" description="Helical" evidence="1">
    <location>
        <begin position="86"/>
        <end position="107"/>
    </location>
</feature>
<feature type="transmembrane region" description="Helical" evidence="1">
    <location>
        <begin position="57"/>
        <end position="80"/>
    </location>
</feature>
<accession>A0ABY7AJQ5</accession>
<evidence type="ECO:0000313" key="2">
    <source>
        <dbReference type="EMBL" id="WAJ26028.1"/>
    </source>
</evidence>
<reference evidence="2" key="1">
    <citation type="submission" date="2022-11" db="EMBL/GenBank/DDBJ databases">
        <title>Lacrimispora xylanolytica sy1, complete genome.</title>
        <authorList>
            <person name="Choi S."/>
        </authorList>
    </citation>
    <scope>NUCLEOTIDE SEQUENCE</scope>
    <source>
        <strain evidence="2">Sy1</strain>
    </source>
</reference>
<feature type="transmembrane region" description="Helical" evidence="1">
    <location>
        <begin position="119"/>
        <end position="137"/>
    </location>
</feature>
<dbReference type="InterPro" id="IPR045407">
    <property type="entry name" value="DUF6512"/>
</dbReference>
<organism evidence="2 3">
    <name type="scientific">Lacrimispora xylanolytica</name>
    <dbReference type="NCBI Taxonomy" id="29375"/>
    <lineage>
        <taxon>Bacteria</taxon>
        <taxon>Bacillati</taxon>
        <taxon>Bacillota</taxon>
        <taxon>Clostridia</taxon>
        <taxon>Lachnospirales</taxon>
        <taxon>Lachnospiraceae</taxon>
        <taxon>Lacrimispora</taxon>
    </lineage>
</organism>
<dbReference type="EMBL" id="CP113524">
    <property type="protein sequence ID" value="WAJ26028.1"/>
    <property type="molecule type" value="Genomic_DNA"/>
</dbReference>
<protein>
    <submittedName>
        <fullName evidence="2">DUF6512 family protein</fullName>
    </submittedName>
</protein>